<dbReference type="InterPro" id="IPR013708">
    <property type="entry name" value="Shikimate_DH-bd_N"/>
</dbReference>
<keyword evidence="2" id="KW-0560">Oxidoreductase</keyword>
<evidence type="ECO:0000313" key="6">
    <source>
        <dbReference type="Proteomes" id="UP000291866"/>
    </source>
</evidence>
<dbReference type="InterPro" id="IPR046346">
    <property type="entry name" value="Aminoacid_DH-like_N_sf"/>
</dbReference>
<dbReference type="Gene3D" id="3.40.50.10860">
    <property type="entry name" value="Leucine Dehydrogenase, chain A, domain 1"/>
    <property type="match status" value="1"/>
</dbReference>
<dbReference type="GO" id="GO:0019632">
    <property type="term" value="P:shikimate metabolic process"/>
    <property type="evidence" value="ECO:0007669"/>
    <property type="project" value="TreeGrafter"/>
</dbReference>
<feature type="domain" description="Shikimate dehydrogenase substrate binding N-terminal" evidence="4">
    <location>
        <begin position="25"/>
        <end position="108"/>
    </location>
</feature>
<evidence type="ECO:0000259" key="4">
    <source>
        <dbReference type="Pfam" id="PF08501"/>
    </source>
</evidence>
<dbReference type="Gene3D" id="3.40.50.720">
    <property type="entry name" value="NAD(P)-binding Rossmann-like Domain"/>
    <property type="match status" value="1"/>
</dbReference>
<dbReference type="GO" id="GO:0005829">
    <property type="term" value="C:cytosol"/>
    <property type="evidence" value="ECO:0007669"/>
    <property type="project" value="TreeGrafter"/>
</dbReference>
<comment type="caution">
    <text evidence="5">The sequence shown here is derived from an EMBL/GenBank/DDBJ whole genome shotgun (WGS) entry which is preliminary data.</text>
</comment>
<dbReference type="AlphaFoldDB" id="A0A8G2J2U6"/>
<dbReference type="PANTHER" id="PTHR21089">
    <property type="entry name" value="SHIKIMATE DEHYDROGENASE"/>
    <property type="match status" value="1"/>
</dbReference>
<dbReference type="SUPFAM" id="SSF51735">
    <property type="entry name" value="NAD(P)-binding Rossmann-fold domains"/>
    <property type="match status" value="1"/>
</dbReference>
<dbReference type="InterPro" id="IPR022893">
    <property type="entry name" value="Shikimate_DH_fam"/>
</dbReference>
<keyword evidence="3" id="KW-0028">Amino-acid biosynthesis</keyword>
<evidence type="ECO:0000256" key="3">
    <source>
        <dbReference type="ARBA" id="ARBA00023141"/>
    </source>
</evidence>
<evidence type="ECO:0000313" key="5">
    <source>
        <dbReference type="EMBL" id="TBX97726.1"/>
    </source>
</evidence>
<name>A0A8G2J2U6_RHILV</name>
<organism evidence="5 6">
    <name type="scientific">Rhizobium leguminosarum bv. viciae</name>
    <dbReference type="NCBI Taxonomy" id="387"/>
    <lineage>
        <taxon>Bacteria</taxon>
        <taxon>Pseudomonadati</taxon>
        <taxon>Pseudomonadota</taxon>
        <taxon>Alphaproteobacteria</taxon>
        <taxon>Hyphomicrobiales</taxon>
        <taxon>Rhizobiaceae</taxon>
        <taxon>Rhizobium/Agrobacterium group</taxon>
        <taxon>Rhizobium</taxon>
    </lineage>
</organism>
<dbReference type="InterPro" id="IPR036291">
    <property type="entry name" value="NAD(P)-bd_dom_sf"/>
</dbReference>
<gene>
    <name evidence="5" type="ORF">E0H31_02135</name>
</gene>
<sequence>MEDGGSMVSPKRKRLVTGKTIVIPLVGHPVEQVKSPGPINNWFAEHGVDAVIVPMDIRPEKVASFFDVLRAMENCAGCSVTMPHKQAAFVACDEVSERARRARAVNTIRRSPSGKLIGEMTDGMAFIAALGGHGVRVRDCNALLIGAGGAGMAIAFELASEGASSLTIIEPDQMRRRALEAELNRYHPALEVFDRVAAGRKIDIAVNASPLGMNSGDPLPFPIAELAGARIVADAVTRPVVTPWLKEAERHGLKVQNGEEMALAQLPIQLSYLRFMNSSSRSAGGATGAAELSIAPEAAK</sequence>
<dbReference type="Pfam" id="PF08501">
    <property type="entry name" value="Shikimate_dh_N"/>
    <property type="match status" value="1"/>
</dbReference>
<keyword evidence="3" id="KW-0057">Aromatic amino acid biosynthesis</keyword>
<accession>A0A8G2J2U6</accession>
<comment type="pathway">
    <text evidence="1">Metabolic intermediate biosynthesis; chorismate biosynthesis; chorismate from D-erythrose 4-phosphate and phosphoenolpyruvate: step 4/7.</text>
</comment>
<dbReference type="GO" id="GO:0009073">
    <property type="term" value="P:aromatic amino acid family biosynthetic process"/>
    <property type="evidence" value="ECO:0007669"/>
    <property type="project" value="UniProtKB-KW"/>
</dbReference>
<reference evidence="5 6" key="1">
    <citation type="submission" date="2019-02" db="EMBL/GenBank/DDBJ databases">
        <title>The competitiveness to form nodules shapes the capacities of Rhizobium leguminosarum sv viciae communities to promote symbiosis with specific hosts.</title>
        <authorList>
            <person name="Boivin S."/>
            <person name="Lepetit M."/>
        </authorList>
    </citation>
    <scope>NUCLEOTIDE SEQUENCE [LARGE SCALE GENOMIC DNA]</scope>
    <source>
        <strain evidence="5 6">SPF4F3</strain>
    </source>
</reference>
<dbReference type="EMBL" id="SJLU01000001">
    <property type="protein sequence ID" value="TBX97726.1"/>
    <property type="molecule type" value="Genomic_DNA"/>
</dbReference>
<dbReference type="Proteomes" id="UP000291866">
    <property type="component" value="Unassembled WGS sequence"/>
</dbReference>
<dbReference type="GO" id="GO:0009423">
    <property type="term" value="P:chorismate biosynthetic process"/>
    <property type="evidence" value="ECO:0007669"/>
    <property type="project" value="TreeGrafter"/>
</dbReference>
<protein>
    <submittedName>
        <fullName evidence="5">Shikimate dehydrogenase</fullName>
    </submittedName>
</protein>
<dbReference type="PANTHER" id="PTHR21089:SF1">
    <property type="entry name" value="BIFUNCTIONAL 3-DEHYDROQUINATE DEHYDRATASE_SHIKIMATE DEHYDROGENASE, CHLOROPLASTIC"/>
    <property type="match status" value="1"/>
</dbReference>
<dbReference type="GO" id="GO:0004764">
    <property type="term" value="F:shikimate 3-dehydrogenase (NADP+) activity"/>
    <property type="evidence" value="ECO:0007669"/>
    <property type="project" value="InterPro"/>
</dbReference>
<evidence type="ECO:0000256" key="2">
    <source>
        <dbReference type="ARBA" id="ARBA00023002"/>
    </source>
</evidence>
<evidence type="ECO:0000256" key="1">
    <source>
        <dbReference type="ARBA" id="ARBA00004871"/>
    </source>
</evidence>
<dbReference type="CDD" id="cd01065">
    <property type="entry name" value="NAD_bind_Shikimate_DH"/>
    <property type="match status" value="1"/>
</dbReference>
<proteinExistence type="predicted"/>
<dbReference type="SUPFAM" id="SSF53223">
    <property type="entry name" value="Aminoacid dehydrogenase-like, N-terminal domain"/>
    <property type="match status" value="1"/>
</dbReference>
<dbReference type="GO" id="GO:0050661">
    <property type="term" value="F:NADP binding"/>
    <property type="evidence" value="ECO:0007669"/>
    <property type="project" value="TreeGrafter"/>
</dbReference>